<name>A0AC34FTM7_9BILA</name>
<dbReference type="WBParaSite" id="ES5_v2.g20597.t1">
    <property type="protein sequence ID" value="ES5_v2.g20597.t1"/>
    <property type="gene ID" value="ES5_v2.g20597"/>
</dbReference>
<dbReference type="Proteomes" id="UP000887579">
    <property type="component" value="Unplaced"/>
</dbReference>
<evidence type="ECO:0000313" key="1">
    <source>
        <dbReference type="Proteomes" id="UP000887579"/>
    </source>
</evidence>
<proteinExistence type="predicted"/>
<organism evidence="1 2">
    <name type="scientific">Panagrolaimus sp. ES5</name>
    <dbReference type="NCBI Taxonomy" id="591445"/>
    <lineage>
        <taxon>Eukaryota</taxon>
        <taxon>Metazoa</taxon>
        <taxon>Ecdysozoa</taxon>
        <taxon>Nematoda</taxon>
        <taxon>Chromadorea</taxon>
        <taxon>Rhabditida</taxon>
        <taxon>Tylenchina</taxon>
        <taxon>Panagrolaimomorpha</taxon>
        <taxon>Panagrolaimoidea</taxon>
        <taxon>Panagrolaimidae</taxon>
        <taxon>Panagrolaimus</taxon>
    </lineage>
</organism>
<accession>A0AC34FTM7</accession>
<sequence length="548" mass="63133">MRNSIKNWYDFTAFTSLISNNNENGFILHVAPHKEELRVTLYGCQSKKFYLHVLFQDVQKFINDIPKINDPKIKAIFFTIYSFKNENFPNNVQLCKSLKSKFEEMNSFNVSAAKIPYLFTSDGNFILTCALAAANITINVGECVLVLMILKDTFQVCDLKFTNNGYKVLRNQSLIDIDEIEDDDKLRRKILGKKKHDKILLCCDNLQNQIVATVKKVVKASSNKMTVISEMFSGEKFDGSGLVEQSKWILDNKYTKFHVIPTISARIYGIGYECGETEYYFLTTEENAQLPYAESFHAPKTCFNHFMAYMDEGTGKFVRIETFTLNGDDAHEYKITLKVDNNNFPSYSIHGINVEKITNLPHLKIDNDLWEKEPLIAFYGNYSFICLWDESAEEYKFLDSWNGQFGKPMHIAFDQEKPYFEKDAEETLGKHGKYVIDDLIYIMSRPAEDLVDSNAGSYSYAITNDNENPVLFEFDHFCGTKMLATPAFLMALLLKQHVKAIKKEIGEKPDQLAFCILNEYDFDELENVKFDLGEACQLLNIQSYTFHD</sequence>
<protein>
    <submittedName>
        <fullName evidence="2">Uncharacterized protein</fullName>
    </submittedName>
</protein>
<reference evidence="2" key="1">
    <citation type="submission" date="2022-11" db="UniProtKB">
        <authorList>
            <consortium name="WormBaseParasite"/>
        </authorList>
    </citation>
    <scope>IDENTIFICATION</scope>
</reference>
<evidence type="ECO:0000313" key="2">
    <source>
        <dbReference type="WBParaSite" id="ES5_v2.g20597.t1"/>
    </source>
</evidence>